<dbReference type="InterPro" id="IPR022496">
    <property type="entry name" value="T6A_TsaB"/>
</dbReference>
<comment type="caution">
    <text evidence="8">The sequence shown here is derived from an EMBL/GenBank/DDBJ whole genome shotgun (WGS) entry which is preliminary data.</text>
</comment>
<keyword evidence="4" id="KW-0479">Metal-binding</keyword>
<gene>
    <name evidence="8" type="ORF">AUJ95_05995</name>
</gene>
<feature type="domain" description="Gcp-like" evidence="7">
    <location>
        <begin position="43"/>
        <end position="237"/>
    </location>
</feature>
<dbReference type="GO" id="GO:0046872">
    <property type="term" value="F:metal ion binding"/>
    <property type="evidence" value="ECO:0007669"/>
    <property type="project" value="UniProtKB-KW"/>
</dbReference>
<dbReference type="PANTHER" id="PTHR11735">
    <property type="entry name" value="TRNA N6-ADENOSINE THREONYLCARBAMOYLTRANSFERASE"/>
    <property type="match status" value="1"/>
</dbReference>
<dbReference type="CDD" id="cd24032">
    <property type="entry name" value="ASKHA_NBD_TsaB"/>
    <property type="match status" value="1"/>
</dbReference>
<dbReference type="GO" id="GO:0002949">
    <property type="term" value="P:tRNA threonylcarbamoyladenosine modification"/>
    <property type="evidence" value="ECO:0007669"/>
    <property type="project" value="InterPro"/>
</dbReference>
<comment type="catalytic activity">
    <reaction evidence="6">
        <text>L-threonylcarbamoyladenylate + adenosine(37) in tRNA = N(6)-L-threonylcarbamoyladenosine(37) in tRNA + AMP + H(+)</text>
        <dbReference type="Rhea" id="RHEA:37059"/>
        <dbReference type="Rhea" id="RHEA-COMP:10162"/>
        <dbReference type="Rhea" id="RHEA-COMP:10163"/>
        <dbReference type="ChEBI" id="CHEBI:15378"/>
        <dbReference type="ChEBI" id="CHEBI:73682"/>
        <dbReference type="ChEBI" id="CHEBI:74411"/>
        <dbReference type="ChEBI" id="CHEBI:74418"/>
        <dbReference type="ChEBI" id="CHEBI:456215"/>
        <dbReference type="EC" id="2.3.1.234"/>
    </reaction>
</comment>
<organism evidence="8 9">
    <name type="scientific">Candidatus Desantisbacteria bacterium CG2_30_40_21</name>
    <dbReference type="NCBI Taxonomy" id="1817895"/>
    <lineage>
        <taxon>Bacteria</taxon>
        <taxon>Candidatus Desantisiibacteriota</taxon>
    </lineage>
</organism>
<dbReference type="EC" id="2.3.1.234" evidence="1"/>
<protein>
    <recommendedName>
        <fullName evidence="1">N(6)-L-threonylcarbamoyladenine synthase</fullName>
        <ecNumber evidence="1">2.3.1.234</ecNumber>
    </recommendedName>
</protein>
<keyword evidence="3" id="KW-0819">tRNA processing</keyword>
<dbReference type="PRINTS" id="PR00789">
    <property type="entry name" value="OSIALOPTASE"/>
</dbReference>
<evidence type="ECO:0000256" key="2">
    <source>
        <dbReference type="ARBA" id="ARBA00022679"/>
    </source>
</evidence>
<evidence type="ECO:0000313" key="8">
    <source>
        <dbReference type="EMBL" id="OIP38990.1"/>
    </source>
</evidence>
<dbReference type="EMBL" id="MNYI01000164">
    <property type="protein sequence ID" value="OIP38990.1"/>
    <property type="molecule type" value="Genomic_DNA"/>
</dbReference>
<dbReference type="AlphaFoldDB" id="A0A1J5E6Q1"/>
<dbReference type="STRING" id="1817895.AUJ95_05995"/>
<evidence type="ECO:0000259" key="7">
    <source>
        <dbReference type="Pfam" id="PF00814"/>
    </source>
</evidence>
<name>A0A1J5E6Q1_9BACT</name>
<sequence length="241" mass="26150">MRILGIDTSTKTGSVALIQNEVVLAEYTHSVTQGHSSDSTLDSWLISAIDRILQDGDETANRLKIDGIAVIIGPGAFTGLRIGVSTAKGLGYSLGIQIAEVTSLDALAANIPNGFVCPIMNAMREEVYAAFYENGKRKSEYMLIKPEDLAQRITGVRDQGSEKSGNHQIVTFLGDGVRLWEEFFATRLSGMVSFAPAHNSYLKAATVASIGMKMLLEGKGKKPEEIVPLYLRVSNAEQQRK</sequence>
<dbReference type="InterPro" id="IPR043129">
    <property type="entry name" value="ATPase_NBD"/>
</dbReference>
<reference evidence="8 9" key="1">
    <citation type="journal article" date="2016" name="Environ. Microbiol.">
        <title>Genomic resolution of a cold subsurface aquifer community provides metabolic insights for novel microbes adapted to high CO concentrations.</title>
        <authorList>
            <person name="Probst A.J."/>
            <person name="Castelle C.J."/>
            <person name="Singh A."/>
            <person name="Brown C.T."/>
            <person name="Anantharaman K."/>
            <person name="Sharon I."/>
            <person name="Hug L.A."/>
            <person name="Burstein D."/>
            <person name="Emerson J.B."/>
            <person name="Thomas B.C."/>
            <person name="Banfield J.F."/>
        </authorList>
    </citation>
    <scope>NUCLEOTIDE SEQUENCE [LARGE SCALE GENOMIC DNA]</scope>
    <source>
        <strain evidence="8">CG2_30_40_21</strain>
    </source>
</reference>
<evidence type="ECO:0000256" key="5">
    <source>
        <dbReference type="ARBA" id="ARBA00023315"/>
    </source>
</evidence>
<dbReference type="InterPro" id="IPR000905">
    <property type="entry name" value="Gcp-like_dom"/>
</dbReference>
<dbReference type="Pfam" id="PF00814">
    <property type="entry name" value="TsaD"/>
    <property type="match status" value="1"/>
</dbReference>
<dbReference type="NCBIfam" id="TIGR03725">
    <property type="entry name" value="T6A_YeaZ"/>
    <property type="match status" value="1"/>
</dbReference>
<dbReference type="Gene3D" id="3.30.420.40">
    <property type="match status" value="2"/>
</dbReference>
<evidence type="ECO:0000256" key="4">
    <source>
        <dbReference type="ARBA" id="ARBA00022723"/>
    </source>
</evidence>
<dbReference type="GO" id="GO:0061711">
    <property type="term" value="F:tRNA N(6)-L-threonylcarbamoyladenine synthase activity"/>
    <property type="evidence" value="ECO:0007669"/>
    <property type="project" value="UniProtKB-EC"/>
</dbReference>
<evidence type="ECO:0000256" key="3">
    <source>
        <dbReference type="ARBA" id="ARBA00022694"/>
    </source>
</evidence>
<evidence type="ECO:0000256" key="1">
    <source>
        <dbReference type="ARBA" id="ARBA00012156"/>
    </source>
</evidence>
<evidence type="ECO:0000256" key="6">
    <source>
        <dbReference type="ARBA" id="ARBA00048117"/>
    </source>
</evidence>
<keyword evidence="5" id="KW-0012">Acyltransferase</keyword>
<evidence type="ECO:0000313" key="9">
    <source>
        <dbReference type="Proteomes" id="UP000183085"/>
    </source>
</evidence>
<dbReference type="SUPFAM" id="SSF53067">
    <property type="entry name" value="Actin-like ATPase domain"/>
    <property type="match status" value="2"/>
</dbReference>
<dbReference type="GO" id="GO:0005829">
    <property type="term" value="C:cytosol"/>
    <property type="evidence" value="ECO:0007669"/>
    <property type="project" value="TreeGrafter"/>
</dbReference>
<dbReference type="InterPro" id="IPR017861">
    <property type="entry name" value="KAE1/TsaD"/>
</dbReference>
<accession>A0A1J5E6Q1</accession>
<proteinExistence type="predicted"/>
<dbReference type="PANTHER" id="PTHR11735:SF11">
    <property type="entry name" value="TRNA THREONYLCARBAMOYLADENOSINE BIOSYNTHESIS PROTEIN TSAB"/>
    <property type="match status" value="1"/>
</dbReference>
<dbReference type="Proteomes" id="UP000183085">
    <property type="component" value="Unassembled WGS sequence"/>
</dbReference>
<keyword evidence="2 8" id="KW-0808">Transferase</keyword>